<name>A0A8E2ELU5_9PEZI</name>
<protein>
    <submittedName>
        <fullName evidence="1">Uncharacterized protein</fullName>
    </submittedName>
</protein>
<sequence length="196" mass="21962">MEIYNLVYISLPQRPPSLTHLPSSFPPLSSPPFPHLPPLPRWILFPPSSRLLEGWCSYLCAIRVAVRSASLCACFCETSHPSAAPRCRERVKEGFLDSWSSICGFYDTAVNCHRPPCDTDPQKATSPPAEARPALTTRTTTCYSLTPFYEPAFTIFTSNRPPTSQKHAHKKLVFYFARSRRQTPAISSPEPLRVAP</sequence>
<dbReference type="Proteomes" id="UP000250266">
    <property type="component" value="Unassembled WGS sequence"/>
</dbReference>
<accession>A0A8E2ELU5</accession>
<evidence type="ECO:0000313" key="1">
    <source>
        <dbReference type="EMBL" id="OCK86145.1"/>
    </source>
</evidence>
<evidence type="ECO:0000313" key="2">
    <source>
        <dbReference type="Proteomes" id="UP000250266"/>
    </source>
</evidence>
<dbReference type="EMBL" id="KV744808">
    <property type="protein sequence ID" value="OCK86145.1"/>
    <property type="molecule type" value="Genomic_DNA"/>
</dbReference>
<reference evidence="1 2" key="1">
    <citation type="journal article" date="2016" name="Nat. Commun.">
        <title>Ectomycorrhizal ecology is imprinted in the genome of the dominant symbiotic fungus Cenococcum geophilum.</title>
        <authorList>
            <consortium name="DOE Joint Genome Institute"/>
            <person name="Peter M."/>
            <person name="Kohler A."/>
            <person name="Ohm R.A."/>
            <person name="Kuo A."/>
            <person name="Krutzmann J."/>
            <person name="Morin E."/>
            <person name="Arend M."/>
            <person name="Barry K.W."/>
            <person name="Binder M."/>
            <person name="Choi C."/>
            <person name="Clum A."/>
            <person name="Copeland A."/>
            <person name="Grisel N."/>
            <person name="Haridas S."/>
            <person name="Kipfer T."/>
            <person name="LaButti K."/>
            <person name="Lindquist E."/>
            <person name="Lipzen A."/>
            <person name="Maire R."/>
            <person name="Meier B."/>
            <person name="Mihaltcheva S."/>
            <person name="Molinier V."/>
            <person name="Murat C."/>
            <person name="Poggeler S."/>
            <person name="Quandt C.A."/>
            <person name="Sperisen C."/>
            <person name="Tritt A."/>
            <person name="Tisserant E."/>
            <person name="Crous P.W."/>
            <person name="Henrissat B."/>
            <person name="Nehls U."/>
            <person name="Egli S."/>
            <person name="Spatafora J.W."/>
            <person name="Grigoriev I.V."/>
            <person name="Martin F.M."/>
        </authorList>
    </citation>
    <scope>NUCLEOTIDE SEQUENCE [LARGE SCALE GENOMIC DNA]</scope>
    <source>
        <strain evidence="1 2">CBS 459.81</strain>
    </source>
</reference>
<keyword evidence="2" id="KW-1185">Reference proteome</keyword>
<proteinExistence type="predicted"/>
<organism evidence="1 2">
    <name type="scientific">Lepidopterella palustris CBS 459.81</name>
    <dbReference type="NCBI Taxonomy" id="1314670"/>
    <lineage>
        <taxon>Eukaryota</taxon>
        <taxon>Fungi</taxon>
        <taxon>Dikarya</taxon>
        <taxon>Ascomycota</taxon>
        <taxon>Pezizomycotina</taxon>
        <taxon>Dothideomycetes</taxon>
        <taxon>Pleosporomycetidae</taxon>
        <taxon>Mytilinidiales</taxon>
        <taxon>Argynnaceae</taxon>
        <taxon>Lepidopterella</taxon>
    </lineage>
</organism>
<gene>
    <name evidence="1" type="ORF">K432DRAFT_143165</name>
</gene>
<dbReference type="AlphaFoldDB" id="A0A8E2ELU5"/>